<dbReference type="AlphaFoldDB" id="A0A4P7L3X5"/>
<dbReference type="KEGG" id="cox:E0W60_02760"/>
<sequence length="254" mass="27879">MKDYPPSEIRGTWRHRGYDEPDDTRQARHWRSGDTGGSPYGYGEARYGLEDEDDERPTRPSRWAAQAGSRRMPKGYQRTDARIRDDLCERLAHADDDVSDVTVDVGSGIVTLAGTVRDRDAKFRIEQMAEDVLGVSEVRNNIQMVRPGSSGGSGGNGEIGERAGRAARGEDQDQGQGQQRVGQSTGQRRQVGSPAGDVLYIVQGWDGRFLANERGEAVMVRSIAQAGLFDDADVARAAAAEHCGRGYRLLATRR</sequence>
<gene>
    <name evidence="3" type="ORF">E0W60_02760</name>
</gene>
<feature type="region of interest" description="Disordered" evidence="1">
    <location>
        <begin position="144"/>
        <end position="192"/>
    </location>
</feature>
<proteinExistence type="predicted"/>
<reference evidence="3 4" key="1">
    <citation type="submission" date="2019-03" db="EMBL/GenBank/DDBJ databases">
        <title>Efficiently degradation of phenoxyalkanoic acid herbicides by Cupriavidus oxalaticus strain X32.</title>
        <authorList>
            <person name="Sheng X."/>
        </authorList>
    </citation>
    <scope>NUCLEOTIDE SEQUENCE [LARGE SCALE GENOMIC DNA]</scope>
    <source>
        <strain evidence="3 4">X32</strain>
    </source>
</reference>
<organism evidence="3 4">
    <name type="scientific">Cupriavidus oxalaticus</name>
    <dbReference type="NCBI Taxonomy" id="96344"/>
    <lineage>
        <taxon>Bacteria</taxon>
        <taxon>Pseudomonadati</taxon>
        <taxon>Pseudomonadota</taxon>
        <taxon>Betaproteobacteria</taxon>
        <taxon>Burkholderiales</taxon>
        <taxon>Burkholderiaceae</taxon>
        <taxon>Cupriavidus</taxon>
    </lineage>
</organism>
<accession>A0A4P7L3X5</accession>
<evidence type="ECO:0000256" key="1">
    <source>
        <dbReference type="SAM" id="MobiDB-lite"/>
    </source>
</evidence>
<evidence type="ECO:0000313" key="4">
    <source>
        <dbReference type="Proteomes" id="UP000295294"/>
    </source>
</evidence>
<feature type="compositionally biased region" description="Basic and acidic residues" evidence="1">
    <location>
        <begin position="16"/>
        <end position="26"/>
    </location>
</feature>
<evidence type="ECO:0000259" key="2">
    <source>
        <dbReference type="PROSITE" id="PS50914"/>
    </source>
</evidence>
<feature type="compositionally biased region" description="Basic and acidic residues" evidence="1">
    <location>
        <begin position="159"/>
        <end position="171"/>
    </location>
</feature>
<dbReference type="InterPro" id="IPR007055">
    <property type="entry name" value="BON_dom"/>
</dbReference>
<dbReference type="EMBL" id="CP038634">
    <property type="protein sequence ID" value="QBY50156.1"/>
    <property type="molecule type" value="Genomic_DNA"/>
</dbReference>
<dbReference type="RefSeq" id="WP_135702941.1">
    <property type="nucleotide sequence ID" value="NZ_CP038634.1"/>
</dbReference>
<dbReference type="Pfam" id="PF04972">
    <property type="entry name" value="BON"/>
    <property type="match status" value="1"/>
</dbReference>
<dbReference type="Proteomes" id="UP000295294">
    <property type="component" value="Chromosome 1"/>
</dbReference>
<feature type="domain" description="BON" evidence="2">
    <location>
        <begin position="79"/>
        <end position="146"/>
    </location>
</feature>
<feature type="compositionally biased region" description="Gly residues" evidence="1">
    <location>
        <begin position="149"/>
        <end position="158"/>
    </location>
</feature>
<dbReference type="STRING" id="1349762.GCA_001592245_05047"/>
<dbReference type="OrthoDB" id="8961638at2"/>
<feature type="region of interest" description="Disordered" evidence="1">
    <location>
        <begin position="1"/>
        <end position="76"/>
    </location>
</feature>
<dbReference type="PROSITE" id="PS50914">
    <property type="entry name" value="BON"/>
    <property type="match status" value="1"/>
</dbReference>
<dbReference type="Gene3D" id="3.30.1340.30">
    <property type="match status" value="1"/>
</dbReference>
<protein>
    <submittedName>
        <fullName evidence="3">BON domain-containing protein</fullName>
    </submittedName>
</protein>
<evidence type="ECO:0000313" key="3">
    <source>
        <dbReference type="EMBL" id="QBY50156.1"/>
    </source>
</evidence>
<name>A0A4P7L3X5_9BURK</name>
<feature type="compositionally biased region" description="Low complexity" evidence="1">
    <location>
        <begin position="174"/>
        <end position="192"/>
    </location>
</feature>